<name>D7BPJ6_ARCHD</name>
<comment type="similarity">
    <text evidence="7 8">Belongs to the ferrochelatase family.</text>
</comment>
<dbReference type="CDD" id="cd00419">
    <property type="entry name" value="Ferrochelatase_C"/>
    <property type="match status" value="1"/>
</dbReference>
<sequence length="317" mass="35671">MKRGCLIVALGTPASPAVDDIKAFLRTFLSDPAVVDMPRWIWKPILNSIVLRFRPPKIAPIYERVWTPEGSPLRVHTINQARHTQEHLDGVVVRWATTYSQPAISDVIAEMDVDELVVIPLYPQYTPSTVADIWRQLDEVERTPGAPRIIRAKSWYDDLEYITWHAAEIRSAIDSAAQPYDKIIFSFHGVPNRPAHRPDQYHDQCEVTTNAIMDRVGNVQWEMTFQSKFGPGKWLQPATIGRMAQLPSEGARRILVVTPGFFSSCIETIDEIDLLNKEAFLNAGGQHFLSITPPDSTDAAGRILASVYRSTKANTIN</sequence>
<dbReference type="GO" id="GO:0005737">
    <property type="term" value="C:cytoplasm"/>
    <property type="evidence" value="ECO:0007669"/>
    <property type="project" value="UniProtKB-SubCell"/>
</dbReference>
<gene>
    <name evidence="7" type="primary">cpfC</name>
    <name evidence="9" type="ordered locus">Arch_1132</name>
</gene>
<dbReference type="HAMAP" id="MF_00323">
    <property type="entry name" value="Ferrochelatase"/>
    <property type="match status" value="1"/>
</dbReference>
<evidence type="ECO:0000256" key="2">
    <source>
        <dbReference type="ARBA" id="ARBA00023004"/>
    </source>
</evidence>
<keyword evidence="3 7" id="KW-0350">Heme biosynthesis</keyword>
<dbReference type="UniPathway" id="UPA00252"/>
<dbReference type="PANTHER" id="PTHR11108">
    <property type="entry name" value="FERROCHELATASE"/>
    <property type="match status" value="1"/>
</dbReference>
<keyword evidence="5 7" id="KW-0627">Porphyrin biosynthesis</keyword>
<dbReference type="GO" id="GO:0006783">
    <property type="term" value="P:heme biosynthetic process"/>
    <property type="evidence" value="ECO:0007669"/>
    <property type="project" value="UniProtKB-UniRule"/>
</dbReference>
<dbReference type="STRING" id="644284.Arch_1132"/>
<dbReference type="RefSeq" id="WP_013170339.1">
    <property type="nucleotide sequence ID" value="NC_014218.1"/>
</dbReference>
<feature type="binding site" evidence="7">
    <location>
        <position position="267"/>
    </location>
    <ligand>
        <name>Fe(2+)</name>
        <dbReference type="ChEBI" id="CHEBI:29033"/>
    </ligand>
</feature>
<evidence type="ECO:0000256" key="8">
    <source>
        <dbReference type="RuleBase" id="RU004185"/>
    </source>
</evidence>
<dbReference type="CDD" id="cd03411">
    <property type="entry name" value="Ferrochelatase_N"/>
    <property type="match status" value="1"/>
</dbReference>
<keyword evidence="2 7" id="KW-0408">Iron</keyword>
<dbReference type="PANTHER" id="PTHR11108:SF1">
    <property type="entry name" value="FERROCHELATASE, MITOCHONDRIAL"/>
    <property type="match status" value="1"/>
</dbReference>
<keyword evidence="7" id="KW-0963">Cytoplasm</keyword>
<dbReference type="SUPFAM" id="SSF53800">
    <property type="entry name" value="Chelatase"/>
    <property type="match status" value="1"/>
</dbReference>
<evidence type="ECO:0000256" key="1">
    <source>
        <dbReference type="ARBA" id="ARBA00004744"/>
    </source>
</evidence>
<evidence type="ECO:0000256" key="3">
    <source>
        <dbReference type="ARBA" id="ARBA00023133"/>
    </source>
</evidence>
<dbReference type="EC" id="4.99.1.9" evidence="7"/>
<evidence type="ECO:0000313" key="9">
    <source>
        <dbReference type="EMBL" id="ADH92845.1"/>
    </source>
</evidence>
<dbReference type="NCBIfam" id="TIGR00109">
    <property type="entry name" value="hemH"/>
    <property type="match status" value="1"/>
</dbReference>
<dbReference type="EMBL" id="CP002045">
    <property type="protein sequence ID" value="ADH92845.1"/>
    <property type="molecule type" value="Genomic_DNA"/>
</dbReference>
<comment type="pathway">
    <text evidence="1 7">Porphyrin-containing compound metabolism; protoheme biosynthesis.</text>
</comment>
<dbReference type="HOGENOM" id="CLU_018884_0_0_11"/>
<dbReference type="GO" id="GO:0004325">
    <property type="term" value="F:ferrochelatase activity"/>
    <property type="evidence" value="ECO:0007669"/>
    <property type="project" value="UniProtKB-UniRule"/>
</dbReference>
<dbReference type="Gene3D" id="3.40.50.1400">
    <property type="match status" value="2"/>
</dbReference>
<evidence type="ECO:0000256" key="5">
    <source>
        <dbReference type="ARBA" id="ARBA00023244"/>
    </source>
</evidence>
<evidence type="ECO:0000256" key="4">
    <source>
        <dbReference type="ARBA" id="ARBA00023239"/>
    </source>
</evidence>
<dbReference type="KEGG" id="ahe:Arch_1132"/>
<dbReference type="Proteomes" id="UP000000376">
    <property type="component" value="Chromosome"/>
</dbReference>
<dbReference type="GO" id="GO:0046872">
    <property type="term" value="F:metal ion binding"/>
    <property type="evidence" value="ECO:0007669"/>
    <property type="project" value="UniProtKB-KW"/>
</dbReference>
<dbReference type="eggNOG" id="COG0276">
    <property type="taxonomic scope" value="Bacteria"/>
</dbReference>
<keyword evidence="10" id="KW-1185">Reference proteome</keyword>
<evidence type="ECO:0000313" key="10">
    <source>
        <dbReference type="Proteomes" id="UP000000376"/>
    </source>
</evidence>
<dbReference type="AlphaFoldDB" id="D7BPJ6"/>
<keyword evidence="7" id="KW-0479">Metal-binding</keyword>
<dbReference type="InterPro" id="IPR033659">
    <property type="entry name" value="Ferrochelatase_N"/>
</dbReference>
<dbReference type="InterPro" id="IPR001015">
    <property type="entry name" value="Ferrochelatase"/>
</dbReference>
<comment type="function">
    <text evidence="7">Involved in coproporphyrin-dependent heme b biosynthesis. Catalyzes the insertion of ferrous iron into coproporphyrin III to form Fe-coproporphyrin III.</text>
</comment>
<proteinExistence type="inferred from homology"/>
<evidence type="ECO:0000256" key="7">
    <source>
        <dbReference type="HAMAP-Rule" id="MF_00323"/>
    </source>
</evidence>
<comment type="caution">
    <text evidence="7">Lacks conserved residue(s) required for the propagation of feature annotation.</text>
</comment>
<evidence type="ECO:0000256" key="6">
    <source>
        <dbReference type="ARBA" id="ARBA00024536"/>
    </source>
</evidence>
<accession>D7BPJ6</accession>
<dbReference type="Pfam" id="PF00762">
    <property type="entry name" value="Ferrochelatase"/>
    <property type="match status" value="1"/>
</dbReference>
<keyword evidence="4 7" id="KW-0456">Lyase</keyword>
<reference evidence="9 10" key="1">
    <citation type="journal article" date="2010" name="Stand. Genomic Sci.">
        <title>Complete genome sequence of Arcanobacterium haemolyticum type strain (11018).</title>
        <authorList>
            <person name="Yasawong M."/>
            <person name="Teshima H."/>
            <person name="Lapidus A."/>
            <person name="Nolan M."/>
            <person name="Lucas S."/>
            <person name="Glavina Del Rio T."/>
            <person name="Tice H."/>
            <person name="Cheng J."/>
            <person name="Bruce D."/>
            <person name="Detter C."/>
            <person name="Tapia R."/>
            <person name="Han C."/>
            <person name="Goodwin L."/>
            <person name="Pitluck S."/>
            <person name="Liolios K."/>
            <person name="Ivanova N."/>
            <person name="Mavromatis K."/>
            <person name="Mikhailova N."/>
            <person name="Pati A."/>
            <person name="Chen A."/>
            <person name="Palaniappan K."/>
            <person name="Land M."/>
            <person name="Hauser L."/>
            <person name="Chang Y."/>
            <person name="Jeffries C."/>
            <person name="Rohde M."/>
            <person name="Sikorski J."/>
            <person name="Pukall R."/>
            <person name="Goker M."/>
            <person name="Woyke T."/>
            <person name="Bristow J."/>
            <person name="Eisen J."/>
            <person name="Markowitz V."/>
            <person name="Hugenholtz P."/>
            <person name="Kyrpides N."/>
            <person name="Klenk H."/>
        </authorList>
    </citation>
    <scope>NUCLEOTIDE SEQUENCE [LARGE SCALE GENOMIC DNA]</scope>
    <source>
        <strain evidence="10">ATCC 9345 / DSM 20595 / CCUG 17215 / LMG 16163 / NBRC 15585 / NCTC 8452 / 11018</strain>
    </source>
</reference>
<feature type="binding site" evidence="7">
    <location>
        <position position="188"/>
    </location>
    <ligand>
        <name>Fe(2+)</name>
        <dbReference type="ChEBI" id="CHEBI:29033"/>
    </ligand>
</feature>
<dbReference type="InterPro" id="IPR033644">
    <property type="entry name" value="Ferrochelatase_C"/>
</dbReference>
<protein>
    <recommendedName>
        <fullName evidence="7">Coproporphyrin III ferrochelatase</fullName>
        <ecNumber evidence="7">4.99.1.9</ecNumber>
    </recommendedName>
</protein>
<comment type="subcellular location">
    <subcellularLocation>
        <location evidence="7">Cytoplasm</location>
    </subcellularLocation>
</comment>
<comment type="catalytic activity">
    <reaction evidence="6">
        <text>Fe-coproporphyrin III + 2 H(+) = coproporphyrin III + Fe(2+)</text>
        <dbReference type="Rhea" id="RHEA:49572"/>
        <dbReference type="ChEBI" id="CHEBI:15378"/>
        <dbReference type="ChEBI" id="CHEBI:29033"/>
        <dbReference type="ChEBI" id="CHEBI:68438"/>
        <dbReference type="ChEBI" id="CHEBI:131725"/>
        <dbReference type="EC" id="4.99.1.9"/>
    </reaction>
    <physiologicalReaction direction="right-to-left" evidence="6">
        <dbReference type="Rhea" id="RHEA:49574"/>
    </physiologicalReaction>
</comment>
<organism evidence="9 10">
    <name type="scientific">Arcanobacterium haemolyticum (strain ATCC 9345 / DSM 20595 / CCM 5947 / CCUG 17215 / LMG 16163 / NBRC 15585 / NCTC 8452 / 11018)</name>
    <dbReference type="NCBI Taxonomy" id="644284"/>
    <lineage>
        <taxon>Bacteria</taxon>
        <taxon>Bacillati</taxon>
        <taxon>Actinomycetota</taxon>
        <taxon>Actinomycetes</taxon>
        <taxon>Actinomycetales</taxon>
        <taxon>Actinomycetaceae</taxon>
        <taxon>Arcanobacterium</taxon>
    </lineage>
</organism>